<name>A0A4R8WXG5_9MICO</name>
<dbReference type="Proteomes" id="UP000298412">
    <property type="component" value="Unassembled WGS sequence"/>
</dbReference>
<evidence type="ECO:0000259" key="2">
    <source>
        <dbReference type="Pfam" id="PF14344"/>
    </source>
</evidence>
<protein>
    <submittedName>
        <fullName evidence="3">DUF4397 domain-containing protein</fullName>
    </submittedName>
</protein>
<dbReference type="OrthoDB" id="5800709at2"/>
<gene>
    <name evidence="3" type="ORF">E3O19_04935</name>
</gene>
<dbReference type="EMBL" id="SOFP01000023">
    <property type="protein sequence ID" value="TFC18164.1"/>
    <property type="molecule type" value="Genomic_DNA"/>
</dbReference>
<accession>A0A4R8WXG5</accession>
<comment type="caution">
    <text evidence="3">The sequence shown here is derived from an EMBL/GenBank/DDBJ whole genome shotgun (WGS) entry which is preliminary data.</text>
</comment>
<organism evidence="3 4">
    <name type="scientific">Cryobacterium algoritolerans</name>
    <dbReference type="NCBI Taxonomy" id="1259184"/>
    <lineage>
        <taxon>Bacteria</taxon>
        <taxon>Bacillati</taxon>
        <taxon>Actinomycetota</taxon>
        <taxon>Actinomycetes</taxon>
        <taxon>Micrococcales</taxon>
        <taxon>Microbacteriaceae</taxon>
        <taxon>Cryobacterium</taxon>
    </lineage>
</organism>
<feature type="signal peptide" evidence="1">
    <location>
        <begin position="1"/>
        <end position="25"/>
    </location>
</feature>
<evidence type="ECO:0000313" key="3">
    <source>
        <dbReference type="EMBL" id="TFC18164.1"/>
    </source>
</evidence>
<dbReference type="InterPro" id="IPR025510">
    <property type="entry name" value="DUF4397"/>
</dbReference>
<keyword evidence="1" id="KW-0732">Signal</keyword>
<dbReference type="Pfam" id="PF14344">
    <property type="entry name" value="DUF4397"/>
    <property type="match status" value="1"/>
</dbReference>
<evidence type="ECO:0000256" key="1">
    <source>
        <dbReference type="SAM" id="SignalP"/>
    </source>
</evidence>
<sequence>MHRTIAIGTAAGVLVALAGILPASAGEDRGGDGHHSDTGTAVLTVFHGVPGLTVDVYVDGKLTLDNFAPGSFSDPLTLDAGTYSVAVTAADATDDSDPVIGPIDLTVEAGDNYTVAAHLTEAGDPTATLFMNNTDKAGKRNGRLTVRHIAAAPAVDVLANGQAAVTDLSNPDEEELTLPVGTISAVVAATGTTDPLIGPADVTIAKRTNTIVYAWGSLADDNLAFAVQTIDLTGGGRQHHK</sequence>
<dbReference type="AlphaFoldDB" id="A0A4R8WXG5"/>
<feature type="chain" id="PRO_5020452798" evidence="1">
    <location>
        <begin position="26"/>
        <end position="241"/>
    </location>
</feature>
<feature type="domain" description="DUF4397" evidence="2">
    <location>
        <begin position="43"/>
        <end position="157"/>
    </location>
</feature>
<proteinExistence type="predicted"/>
<dbReference type="RefSeq" id="WP_134565767.1">
    <property type="nucleotide sequence ID" value="NZ_SOFP01000023.1"/>
</dbReference>
<reference evidence="3 4" key="1">
    <citation type="submission" date="2019-03" db="EMBL/GenBank/DDBJ databases">
        <title>Genomics of glacier-inhabiting Cryobacterium strains.</title>
        <authorList>
            <person name="Liu Q."/>
            <person name="Xin Y.-H."/>
        </authorList>
    </citation>
    <scope>NUCLEOTIDE SEQUENCE [LARGE SCALE GENOMIC DNA]</scope>
    <source>
        <strain evidence="3 4">MDT1-3</strain>
    </source>
</reference>
<evidence type="ECO:0000313" key="4">
    <source>
        <dbReference type="Proteomes" id="UP000298412"/>
    </source>
</evidence>
<keyword evidence="4" id="KW-1185">Reference proteome</keyword>